<feature type="signal peptide" evidence="2">
    <location>
        <begin position="1"/>
        <end position="20"/>
    </location>
</feature>
<evidence type="ECO:0000256" key="2">
    <source>
        <dbReference type="SAM" id="SignalP"/>
    </source>
</evidence>
<dbReference type="RefSeq" id="XP_026730793.1">
    <property type="nucleotide sequence ID" value="XM_026874992.1"/>
</dbReference>
<dbReference type="GO" id="GO:0031012">
    <property type="term" value="C:extracellular matrix"/>
    <property type="evidence" value="ECO:0007669"/>
    <property type="project" value="TreeGrafter"/>
</dbReference>
<feature type="compositionally biased region" description="Basic and acidic residues" evidence="1">
    <location>
        <begin position="646"/>
        <end position="663"/>
    </location>
</feature>
<dbReference type="GeneID" id="113495971"/>
<organism evidence="3 4">
    <name type="scientific">Trichoplusia ni</name>
    <name type="common">Cabbage looper</name>
    <dbReference type="NCBI Taxonomy" id="7111"/>
    <lineage>
        <taxon>Eukaryota</taxon>
        <taxon>Metazoa</taxon>
        <taxon>Ecdysozoa</taxon>
        <taxon>Arthropoda</taxon>
        <taxon>Hexapoda</taxon>
        <taxon>Insecta</taxon>
        <taxon>Pterygota</taxon>
        <taxon>Neoptera</taxon>
        <taxon>Endopterygota</taxon>
        <taxon>Lepidoptera</taxon>
        <taxon>Glossata</taxon>
        <taxon>Ditrysia</taxon>
        <taxon>Noctuoidea</taxon>
        <taxon>Noctuidae</taxon>
        <taxon>Plusiinae</taxon>
        <taxon>Trichoplusia</taxon>
    </lineage>
</organism>
<dbReference type="PANTHER" id="PTHR46145">
    <property type="entry name" value="HEPARANASE"/>
    <property type="match status" value="1"/>
</dbReference>
<name>A0A7E5VR03_TRINI</name>
<feature type="chain" id="PRO_5028997265" evidence="2">
    <location>
        <begin position="21"/>
        <end position="673"/>
    </location>
</feature>
<dbReference type="InParanoid" id="A0A7E5VR03"/>
<dbReference type="Gene3D" id="3.20.20.80">
    <property type="entry name" value="Glycosidases"/>
    <property type="match status" value="1"/>
</dbReference>
<dbReference type="KEGG" id="tnl:113495971"/>
<evidence type="ECO:0000313" key="4">
    <source>
        <dbReference type="RefSeq" id="XP_026730793.1"/>
    </source>
</evidence>
<keyword evidence="3" id="KW-1185">Reference proteome</keyword>
<dbReference type="PANTHER" id="PTHR46145:SF4">
    <property type="entry name" value="HEPARANASE"/>
    <property type="match status" value="1"/>
</dbReference>
<sequence>MSTKQLLVLFLLRSISQSSADTYSVKLTTDQHVNIVDSRFLSFTIDPKYLFSSSYKYNSKECICMAFSLAPAYLRIAGPSTAHMTFHNKTISINEINHDDLKSPGFITDVPKKVPLSFNSRSLEVTHQQWKRFVYWAKSTGFDLVFALNNEEKTVTGIWDPNTALRILTVAEKAKVGNIFWELGYECNNQSIEEYLNDLETLRYIIETFPPGRTEEWKVVGGDVTKCLQADSKSDFKDYLTLSNDMMDALLLNGNSTSYQMERMSEYDRMKILRMFARSETPLWLTEINRRQYNDLERAADWLARLGYSAKNGFTVHYRELEEEELYEPTLSFYMALLFKNLVGERVLNVNMEPQQAILFAHCTSLRHKPIPGAVTFFGANMDDEPARFSLKLSHREEGGDIMQFILGSDHNGNIVVNGRAMFYEGDLNPVVKRVSPYRTLIINLPPKAFGFWVLANTKIEACHDIENSNKTFIEAKTVNNARPKRAVDDDIDDVNVYVADISYDFEDFPNDYITVNAALRRRINDMNKGLKINKGIFQRHQNSGRVKRNDVESSIPRGKWRIPSLKDKIDRKFHRGFIPRGLLHDLLERARETVDNLNKNRVIKRNSLYPRISSFKPRNYKNVKSKPKYLPKTAVHNNGTANTYKSDKNNSEKLGTSEEKPKNIKTIVRKLS</sequence>
<dbReference type="Proteomes" id="UP000322000">
    <property type="component" value="Chromosome 7"/>
</dbReference>
<dbReference type="InterPro" id="IPR017853">
    <property type="entry name" value="GH"/>
</dbReference>
<evidence type="ECO:0000313" key="3">
    <source>
        <dbReference type="Proteomes" id="UP000322000"/>
    </source>
</evidence>
<dbReference type="AlphaFoldDB" id="A0A7E5VR03"/>
<gene>
    <name evidence="4" type="primary">LOC113495971</name>
</gene>
<proteinExistence type="predicted"/>
<protein>
    <submittedName>
        <fullName evidence="4">Heparanase-like isoform X1</fullName>
    </submittedName>
</protein>
<dbReference type="OrthoDB" id="7736742at2759"/>
<accession>A0A7E5VR03</accession>
<feature type="region of interest" description="Disordered" evidence="1">
    <location>
        <begin position="631"/>
        <end position="673"/>
    </location>
</feature>
<keyword evidence="2" id="KW-0732">Signal</keyword>
<dbReference type="GO" id="GO:0005615">
    <property type="term" value="C:extracellular space"/>
    <property type="evidence" value="ECO:0007669"/>
    <property type="project" value="TreeGrafter"/>
</dbReference>
<evidence type="ECO:0000256" key="1">
    <source>
        <dbReference type="SAM" id="MobiDB-lite"/>
    </source>
</evidence>
<reference evidence="4" key="1">
    <citation type="submission" date="2025-08" db="UniProtKB">
        <authorList>
            <consortium name="RefSeq"/>
        </authorList>
    </citation>
    <scope>IDENTIFICATION</scope>
</reference>
<dbReference type="SUPFAM" id="SSF51445">
    <property type="entry name" value="(Trans)glycosidases"/>
    <property type="match status" value="1"/>
</dbReference>
<feature type="compositionally biased region" description="Polar residues" evidence="1">
    <location>
        <begin position="636"/>
        <end position="645"/>
    </location>
</feature>